<gene>
    <name evidence="3" type="ORF">Dpoa569_0001480</name>
</gene>
<keyword evidence="4" id="KW-1185">Reference proteome</keyword>
<dbReference type="SUPFAM" id="SSF55347">
    <property type="entry name" value="Glyceraldehyde-3-phosphate dehydrogenase-like, C-terminal domain"/>
    <property type="match status" value="1"/>
</dbReference>
<reference evidence="3 4" key="1">
    <citation type="journal article" date="2019" name="Environ. Microbiol.">
        <title>The phytopathogenic nature of Dickeya aquatica 174/2 and the dynamic early evolution of Dickeya pathogenicity.</title>
        <authorList>
            <person name="Duprey A."/>
            <person name="Taib N."/>
            <person name="Leonard S."/>
            <person name="Garin T."/>
            <person name="Flandrois J.P."/>
            <person name="Nasser W."/>
            <person name="Brochier-Armanet C."/>
            <person name="Reverchon S."/>
        </authorList>
    </citation>
    <scope>NUCLEOTIDE SEQUENCE [LARGE SCALE GENOMIC DNA]</scope>
    <source>
        <strain evidence="3 4">NCPPB 569</strain>
    </source>
</reference>
<organism evidence="3 4">
    <name type="scientific">Dickeya poaceiphila</name>
    <dbReference type="NCBI Taxonomy" id="568768"/>
    <lineage>
        <taxon>Bacteria</taxon>
        <taxon>Pseudomonadati</taxon>
        <taxon>Pseudomonadota</taxon>
        <taxon>Gammaproteobacteria</taxon>
        <taxon>Enterobacterales</taxon>
        <taxon>Pectobacteriaceae</taxon>
        <taxon>Dickeya</taxon>
    </lineage>
</organism>
<evidence type="ECO:0000313" key="3">
    <source>
        <dbReference type="EMBL" id="QDX29675.1"/>
    </source>
</evidence>
<dbReference type="EMBL" id="CP042220">
    <property type="protein sequence ID" value="QDX29675.1"/>
    <property type="molecule type" value="Genomic_DNA"/>
</dbReference>
<evidence type="ECO:0000259" key="2">
    <source>
        <dbReference type="Pfam" id="PF22725"/>
    </source>
</evidence>
<dbReference type="RefSeq" id="WP_042871253.1">
    <property type="nucleotide sequence ID" value="NZ_CM001975.1"/>
</dbReference>
<feature type="domain" description="GFO/IDH/MocA-like oxidoreductase" evidence="2">
    <location>
        <begin position="145"/>
        <end position="276"/>
    </location>
</feature>
<dbReference type="InterPro" id="IPR051317">
    <property type="entry name" value="Gfo/Idh/MocA_oxidoreduct"/>
</dbReference>
<dbReference type="SUPFAM" id="SSF51735">
    <property type="entry name" value="NAD(P)-binding Rossmann-fold domains"/>
    <property type="match status" value="1"/>
</dbReference>
<dbReference type="Pfam" id="PF22725">
    <property type="entry name" value="GFO_IDH_MocA_C3"/>
    <property type="match status" value="1"/>
</dbReference>
<sequence length="375" mass="42020">MKSIVSNRVALKIGFIGGGINSAVGETHKIASQMDGQFELVAGFFSRHADINHKTASCWGINENRVYDELDKFLISEADKLDAIVILTPTPTHKEIVIACLKYNLPVICEKALATSVDEVLDIQRMLVNGAKLAVTFNYSGYPMIRELRERILDGELGKIRQVMIEMPQEGFLRHSRDGSVAKPQYWRQYDGDIPTVSLDLGVHAHQLVDYVIGEKALDVYAISHTFGEVSGVIDTVHCIANYTNSVVCNYWYSKSALGYRNGLRIRVFGSEGTAEWLQMDPEHLYMSDINGISRIVDRTHPDNRVASLPRYSRFKAGHPAGFIEAFANYYEDIASYLRGDDNHDVLGIDVALDGIKFLSKIHMSTERGERIKIC</sequence>
<name>A0A5B8HII6_9GAMM</name>
<dbReference type="InterPro" id="IPR036291">
    <property type="entry name" value="NAD(P)-bd_dom_sf"/>
</dbReference>
<dbReference type="Gene3D" id="3.40.50.720">
    <property type="entry name" value="NAD(P)-binding Rossmann-like Domain"/>
    <property type="match status" value="1"/>
</dbReference>
<dbReference type="OrthoDB" id="9801953at2"/>
<evidence type="ECO:0000313" key="4">
    <source>
        <dbReference type="Proteomes" id="UP000320591"/>
    </source>
</evidence>
<dbReference type="STRING" id="568768.GCA_000406125_02381"/>
<dbReference type="Proteomes" id="UP000320591">
    <property type="component" value="Chromosome"/>
</dbReference>
<proteinExistence type="predicted"/>
<feature type="domain" description="Gfo/Idh/MocA-like oxidoreductase N-terminal" evidence="1">
    <location>
        <begin position="11"/>
        <end position="128"/>
    </location>
</feature>
<dbReference type="Gene3D" id="3.30.360.10">
    <property type="entry name" value="Dihydrodipicolinate Reductase, domain 2"/>
    <property type="match status" value="1"/>
</dbReference>
<dbReference type="InterPro" id="IPR055170">
    <property type="entry name" value="GFO_IDH_MocA-like_dom"/>
</dbReference>
<evidence type="ECO:0000259" key="1">
    <source>
        <dbReference type="Pfam" id="PF01408"/>
    </source>
</evidence>
<dbReference type="Pfam" id="PF01408">
    <property type="entry name" value="GFO_IDH_MocA"/>
    <property type="match status" value="1"/>
</dbReference>
<dbReference type="InterPro" id="IPR000683">
    <property type="entry name" value="Gfo/Idh/MocA-like_OxRdtase_N"/>
</dbReference>
<dbReference type="PANTHER" id="PTHR43708:SF3">
    <property type="entry name" value="OXIDOREDUCTASE"/>
    <property type="match status" value="1"/>
</dbReference>
<dbReference type="PANTHER" id="PTHR43708">
    <property type="entry name" value="CONSERVED EXPRESSED OXIDOREDUCTASE (EUROFUNG)"/>
    <property type="match status" value="1"/>
</dbReference>
<dbReference type="AlphaFoldDB" id="A0A5B8HII6"/>
<protein>
    <submittedName>
        <fullName evidence="3">Gfo/Idh/MocA family oxidoreductase</fullName>
    </submittedName>
</protein>
<dbReference type="GO" id="GO:0000166">
    <property type="term" value="F:nucleotide binding"/>
    <property type="evidence" value="ECO:0007669"/>
    <property type="project" value="InterPro"/>
</dbReference>
<dbReference type="KEGG" id="dic:Dpoa569_0001480"/>
<accession>A0A5B8HII6</accession>